<feature type="domain" description="TNFR-Cys" evidence="3">
    <location>
        <begin position="1703"/>
        <end position="1738"/>
    </location>
</feature>
<feature type="domain" description="TNFR-Cys" evidence="3">
    <location>
        <begin position="1553"/>
        <end position="1583"/>
    </location>
</feature>
<keyword evidence="5" id="KW-1185">Reference proteome</keyword>
<feature type="compositionally biased region" description="Basic and acidic residues" evidence="1">
    <location>
        <begin position="821"/>
        <end position="857"/>
    </location>
</feature>
<evidence type="ECO:0000256" key="1">
    <source>
        <dbReference type="SAM" id="MobiDB-lite"/>
    </source>
</evidence>
<dbReference type="InterPro" id="IPR001368">
    <property type="entry name" value="TNFR/NGFR_Cys_rich_reg"/>
</dbReference>
<feature type="region of interest" description="Disordered" evidence="1">
    <location>
        <begin position="808"/>
        <end position="857"/>
    </location>
</feature>
<dbReference type="InterPro" id="IPR009030">
    <property type="entry name" value="Growth_fac_rcpt_cys_sf"/>
</dbReference>
<comment type="caution">
    <text evidence="4">The sequence shown here is derived from an EMBL/GenBank/DDBJ whole genome shotgun (WGS) entry which is preliminary data.</text>
</comment>
<dbReference type="InterPro" id="IPR011641">
    <property type="entry name" value="Tyr-kin_ephrin_A/B_rcpt-like"/>
</dbReference>
<dbReference type="PANTHER" id="PTHR46967:SF2">
    <property type="entry name" value="SUSHI, VON WILLEBRAND FACTOR TYPE A, EGF AND PENTRAXIN DOMAIN-CONTAINING PROTEIN 1-LIKE"/>
    <property type="match status" value="1"/>
</dbReference>
<feature type="domain" description="TNFR-Cys" evidence="3">
    <location>
        <begin position="2564"/>
        <end position="2594"/>
    </location>
</feature>
<dbReference type="SMART" id="SM00208">
    <property type="entry name" value="TNFR"/>
    <property type="match status" value="12"/>
</dbReference>
<dbReference type="Pfam" id="PF07699">
    <property type="entry name" value="Ephrin_rec_like"/>
    <property type="match status" value="3"/>
</dbReference>
<dbReference type="SUPFAM" id="SSF57184">
    <property type="entry name" value="Growth factor receptor domain"/>
    <property type="match status" value="11"/>
</dbReference>
<feature type="compositionally biased region" description="Basic and acidic residues" evidence="1">
    <location>
        <begin position="4582"/>
        <end position="4591"/>
    </location>
</feature>
<protein>
    <recommendedName>
        <fullName evidence="3">TNFR-Cys domain-containing protein</fullName>
    </recommendedName>
</protein>
<dbReference type="Proteomes" id="UP001363151">
    <property type="component" value="Unassembled WGS sequence"/>
</dbReference>
<evidence type="ECO:0000313" key="4">
    <source>
        <dbReference type="EMBL" id="KAK7240459.1"/>
    </source>
</evidence>
<keyword evidence="2" id="KW-0812">Transmembrane</keyword>
<dbReference type="SMART" id="SM01411">
    <property type="entry name" value="Ephrin_rec_like"/>
    <property type="match status" value="37"/>
</dbReference>
<feature type="domain" description="TNFR-Cys" evidence="3">
    <location>
        <begin position="2766"/>
        <end position="2796"/>
    </location>
</feature>
<feature type="region of interest" description="Disordered" evidence="1">
    <location>
        <begin position="4496"/>
        <end position="4532"/>
    </location>
</feature>
<feature type="transmembrane region" description="Helical" evidence="2">
    <location>
        <begin position="4068"/>
        <end position="4088"/>
    </location>
</feature>
<evidence type="ECO:0000313" key="5">
    <source>
        <dbReference type="Proteomes" id="UP001363151"/>
    </source>
</evidence>
<feature type="domain" description="TNFR-Cys" evidence="3">
    <location>
        <begin position="1469"/>
        <end position="1500"/>
    </location>
</feature>
<dbReference type="PANTHER" id="PTHR46967">
    <property type="entry name" value="INSULIN-LIKE GROWTH FACTOR BINDING PROTEIN,N-TERMINAL"/>
    <property type="match status" value="1"/>
</dbReference>
<gene>
    <name evidence="4" type="ORF">SO694_00113010</name>
</gene>
<feature type="region of interest" description="Disordered" evidence="1">
    <location>
        <begin position="4582"/>
        <end position="4611"/>
    </location>
</feature>
<feature type="domain" description="TNFR-Cys" evidence="3">
    <location>
        <begin position="2205"/>
        <end position="2240"/>
    </location>
</feature>
<feature type="transmembrane region" description="Helical" evidence="2">
    <location>
        <begin position="3905"/>
        <end position="3923"/>
    </location>
</feature>
<feature type="compositionally biased region" description="Acidic residues" evidence="1">
    <location>
        <begin position="808"/>
        <end position="820"/>
    </location>
</feature>
<dbReference type="CDD" id="cd00185">
    <property type="entry name" value="TNFRSF"/>
    <property type="match status" value="1"/>
</dbReference>
<dbReference type="InterPro" id="IPR011050">
    <property type="entry name" value="Pectin_lyase_fold/virulence"/>
</dbReference>
<name>A0ABR1FX32_AURAN</name>
<keyword evidence="2" id="KW-1133">Transmembrane helix</keyword>
<feature type="domain" description="TNFR-Cys" evidence="3">
    <location>
        <begin position="2053"/>
        <end position="2083"/>
    </location>
</feature>
<feature type="domain" description="TNFR-Cys" evidence="3">
    <location>
        <begin position="2665"/>
        <end position="2695"/>
    </location>
</feature>
<evidence type="ECO:0000259" key="3">
    <source>
        <dbReference type="SMART" id="SM00208"/>
    </source>
</evidence>
<proteinExistence type="predicted"/>
<feature type="transmembrane region" description="Helical" evidence="2">
    <location>
        <begin position="4349"/>
        <end position="4371"/>
    </location>
</feature>
<feature type="domain" description="TNFR-Cys" evidence="3">
    <location>
        <begin position="3246"/>
        <end position="3276"/>
    </location>
</feature>
<feature type="transmembrane region" description="Helical" evidence="2">
    <location>
        <begin position="4169"/>
        <end position="4189"/>
    </location>
</feature>
<feature type="domain" description="TNFR-Cys" evidence="3">
    <location>
        <begin position="3095"/>
        <end position="3125"/>
    </location>
</feature>
<sequence>MHGSEEKKGISSTRHCSSWKSSAGIVASVGCPGRCRAGCGARRRLEDYDDYSTDDNTPTDDHSTDDNTPTDDNPTDDNTPTDDYPTDDNTPTDDYPTDDNTPTLEVQMLFDGMTLSEAEDNEYVFILAMATLADIPAEQIAVYFYEGGRRKRGRRRLEDSSVVAYYTLTYYDYSEYSDSWNSLSEISDSDIDTAVADAAADEGASSTFSSFSTQSYAPVGGTVMEDDAWSYDYGGDDYGYGYEGCDDSTTWYKSGSPDKDCAYLWTQNNIDAKCYSWENDDGQQAYLACYDACGTCYLASDSTESPTSTPAPSGQCATATINMYDSYGDGWNGGEITIYSEEGTDSSTSVATATFYDGKTGTQAMCLPEGCYTVTPTEEGIFPSEITWDIAGVVSGDIYDEVTFSVVDSGGLALSASGCSFTASPTITPKPSLSPVPTAVPTSCSVFQFLMFDQYGDGWNGAYFQMKSGSTTLAEFSLDSDETILGTGATLTSSLPDAWETRDSQTFGVCRSYNTQVKNNVGRATSEMACWDSCLMLLNPLEIEAAITSWNINYFSSRTCEWIETEGGSSWCDSESSDGVEGWDACPTACGICVPDTLYIDVGFSEIAYTDAEDNEDVFIAAMADVADLPEDQVEVYLYSYDRRRGRRLGDAEDGAADRRRLTDTVYASFTLNLWDDSEISNTQSSLSGVNADVIIDAINDAASDYGVEDVFDSISVDSFSVVGGTVFSDDWSYDDYNYGSSECRAYSDCGCSDGEFCNFDYGTYGSCESCDSHSDDSSCYSDGLPSDGEEDCVACCFSDTSYGGDDYPMDDYPTDDYSNDDYHQDDYSNDDYHQDDYSNDDYHVDDYSNDDYHQDDYSNDDYHMDDYSMGDDYNDGTWEERRLARAAGKRRRQAVVALPTRLISDLPGVREKVEALTSKRGGATGNGTAEARRLQYWNNYAYGYYGEPEYNSEGVFVSCDVCLFSGCIDVEIDEGDNPDEISWLFNHNVESSGGAPFQAEVLISGSTVQLSCETQPPTTLAPTEGSAAPTMTPAPTFAPTTAVPTISNAPTALFASVTSYAELSDEMSALAGGAGRPITIGADFTTTAAITFSGSSAVGQIYGLDYTVTASSHTHGMFIVAQQADLEISDVTFVGGLINAGEDANVDGIENACRAESTASVLSGNAIYITDGATVTLERVTMRWFGAQYGGGVYVTSDATIFAYETTFNLCCAHYKGGGLFVTNGHFYLHNSTFSEGYAKDDGDGSAVMIDGADGYLAEIRYTTFDGNRGGTTVKMEEVDLQLYDTTVTNSVANGDGNTEFLSCEDGGQLVLARIFMVDTDLINIGDACIAFLYHANDGDDQDILTTASAASGSLSVTRYYYTYPCPAGKYSEDGLEHTDAINANDPTCSSNVAKCNDACEVCIAGRYLGEDESHLTHMGILACDACPVGTANGDWGDVTAHDSVFDCESCAAGSYVDTTGATECIDCVDGTYSADIESLYCSVCLPGKAANGTRQTACVDCAAGYFSLGSVAFCTACPTGTYQPDTAQAICLNSPAGFSNNETGAAAPDVCPAGTYSQGSADECDDCPAGYYSAFSGAQSCTIAAPGQYVAAAGAKATTACAAGTISGSGASACTNCKLGSYVALTGQESCTNADAGSYVAALGASAQTACAVGKISGSAASECEDCAPGSFAAATGMTSCTLVTAGSFVAVDGASAETPCPAGKYSGSAASECVDCPAGTYAAAEGANACSNADPGEFVAVAGSSAGAECPTGTYSGSGQSACTDCERGYYAPSAASTSCQLVNGGSYVAAEGASEQLACPAGTYSSTGASACVDCAIGTYSPNAGTSSCSTTLAGTYVDFLGASEGVCCPAGKYSGAGATACTNCEAGSYGTEACATSCTLVTAGTFVTEEGQSEATACPAGKYAGTGATECADCAIGTYSPNAASDSCWTAAAGSYVGLAGQSEATACPAGTFSGAGQSECDDCPAGRYYAETGGTGCTLTTAGYYAATPGLTEQAACAVGTYSATAASECTGCEAGKYNAETGQSGCTSANPGEYVGAAGASAGTACPVGTYSGSGQTECTPCAAGTYVATEGNTACVLADGGTYVPAGGATAGTPCPSGKYSGSGQTECTDCLAGSYTDDSVLTKTSCNTADAGTYVDAAGATAATPCPAGTYSGSGQTVCTDCAVGTYASATGSLACSLSSAGAYVDATGASGDTACAPGSYSGTAASACSPCTPGKYATESGKSSCDTTDAGSYVDFDGATAGVPCPTGRYSGSGQSECTACGATTFAAANGSTSCSLADGGYYVEASGAASQTACPGGFYSGSGASACTACEEGRYTDALAQTSCGLSGGGYYVAVTGSTEPEPCAAGRYSGSGASFCQICATGTTSKDASATCVTSDAGYIAPSAEVYGLEIASSLVFDGVDVDLFNSDPASQAAYADALAELLASDPFSELVDSVAIGTVGPAVALGRRRAHVRGLLATATATIPFTVRANYSASAAENVSDVVPYILDDFTDDIKLDTYSGDLQAAVAAAGAPALADASVDEDETLEAVDETELPTYELVSAASFDGQSQCPAGTYSLSGASYCITCDPGSYTAIDGQTSCLFSDAGSYVATSGATAQSTCAAGTYTAGSGARDCSSCAAGTFQASAGMTSCGLSNAGSYVPTTGATAETPCAPGKFSGSGASECTQCSPGFYTGETGQSACSLTDAGKYVDVAGSSTQTPCPPGTYSGSGASACSDCAAGTYSDNDAGAASCTTVSAGGYVGVAGASAQTPCPAGHYSGSAATACDACAVGTYAAGEGSTSCSLVAGGGYVGAEGASAQTACPAGTYSGSGATACEPCGLASFAGAEGSTSCTLSDAGYHVASAGQSAADPCPAGYYSGSGASACAACEVGRYADADAQSACGLSDGGYYVPLEGSTEPFPCVSGRYSGSGASFCQICGPGTTSDEGSAACTTSDAGSIAASAEIYVITLASALNVDGASSADADDVKAALLAAFGGDNAFSDRVVLDPVDTIRVADVGTMDGASIPFSLAANYSATADEDMEEVKALVSLDFYDATLDAAGDLEAAFAGSLAGATVESVDNPEPSYELWGEESFSGTALCPAGKYSLSGASVCVWCDPGSYTSTSGMSTCLFSDAGSYVSYTGATGQLACPAGRYTAGSGAHSCELCASGTFNDADGSTSCSLANAGSYVTRPGQTAEDACEAGRYSGSGATVCSNCPLGFYAADEGVAACTLAEAGSYVGETGSTATTPCALGLYSGSGASACSACDPGKYADELGTSSCSISDAGTYVADEGATGGVDCPAGTYSGSGQTVCTDCARGTYASTEGNTACSTADGGTYVDELGASAATPCPVGRYSGSGQTTCTKCTKGTYQDAEGTTTCSLTDAGYYVDYHGASAQDACPAGKYSSMGQAACTKCQEGRYNANAGQSECGLTNGGYFVSVTGATAEVECSAGRYSGSGQARCDLCESGTTSDAGAASCYTTAAGTVAAPNEVYGIELESSLTLGNVTADEVNGDASTQSDLLTVLETTFAGDDSFSDLVDSAEITGLGEATDSTADDDARRLDEGYVYTTLPFTLSTNYTAASGENLTSATDLITSQLVDAITAAVEDGTLAANIRRYANATLGALGAGVDGDRSIDGASRSRSNGWNKVSPDVDSYTQCPRGKYSEAGAAGCVLCGTGRYTDQPAQTECKKADQGYYVPVSGATNQTECPVGTYSATEYAACIDCSLGKYTNHTATAGGCYTCANPLTTVESGATYCDACVSGNYWDSVYWLTDGRDALEASMTEYYELLGTDEAITGGGTQCADCCVNCDDQQEEGLDCDYPGMTIEGLEVERGWWRTNKFADQAYICQLSGACKGGNDTDTQCKEGHYGVKCGLCEDNWMYDSVVNRCVECASPAIDITGSPGKLIGAAMIFAVLSAVAVWYARKYCSRKQIGKLQDLIIMGLVKGGEDAMDDGIDDAADGAGDVAAEVEGDAADVAEVDADVDEDVHADGGGGGHGGGGTNYAKYITKIKIVMGLYQIIGSMTWQLPQIPFPDIMQAPISFSNYFSFDVFSVIPLECYGSVSFFNSMVMTTTLPFIVAALIVAYVGLRFLCVTDPDKRKHLKNSASYALLLLSFCVLPGCSSVCFQYFGCSEYEMGATYNGKARAMLSVLNADPNIRCNEPRYDSWRLYVLLMIFIYPIGTPLGYWALLRSKRHMIDPLLEDDGNQVDEDDLFAKAREDFELVMQQEHKLVIRQVEYADEIAVCAFLIEEYEPRCWWFSVYEVCRRLILTGGLTIFKAGGATQVAIGMLVAMISYRVYVGYAPFIDDDDDAISEVCQTQLVIVFFGALMLTVQNMVPEDEQESGFAQNLFGIVLTMVFFAGMFVAAYYVFLEACGRNVSKHFAPYMWENPAYVKSRNSVFGDPDDPNIKRHARPEITGKLTADDFKFAVGFRQQGKVEKDAEAELLEAMSPEERETYQAMGDDEKRAYVALEPEERETFQAMGDDERRAYVALKSAADDDDAPPEKKRPDAWSDAPPAADDEEKTDEAGGLDAFLCTQLGAAPDGPPRANCLTITFADEQEADDDVALCCGVDDRSAAKIAAEDAGRAPPDDDGPPPLVAIPADETADPNAPHAEVRLANSSYGDSLCGNACGDAGAYAPSSLPPGGGGLHL</sequence>
<feature type="transmembrane region" description="Helical" evidence="2">
    <location>
        <begin position="4319"/>
        <end position="4337"/>
    </location>
</feature>
<accession>A0ABR1FX32</accession>
<dbReference type="PROSITE" id="PS51257">
    <property type="entry name" value="PROKAR_LIPOPROTEIN"/>
    <property type="match status" value="1"/>
</dbReference>
<keyword evidence="2" id="KW-0472">Membrane</keyword>
<feature type="domain" description="TNFR-Cys" evidence="3">
    <location>
        <begin position="3196"/>
        <end position="3226"/>
    </location>
</feature>
<feature type="transmembrane region" description="Helical" evidence="2">
    <location>
        <begin position="4276"/>
        <end position="4299"/>
    </location>
</feature>
<feature type="transmembrane region" description="Helical" evidence="2">
    <location>
        <begin position="4108"/>
        <end position="4129"/>
    </location>
</feature>
<feature type="compositionally biased region" description="Low complexity" evidence="1">
    <location>
        <begin position="66"/>
        <end position="102"/>
    </location>
</feature>
<feature type="domain" description="TNFR-Cys" evidence="3">
    <location>
        <begin position="3396"/>
        <end position="3426"/>
    </location>
</feature>
<reference evidence="4 5" key="1">
    <citation type="submission" date="2024-03" db="EMBL/GenBank/DDBJ databases">
        <title>Aureococcus anophagefferens CCMP1851 and Kratosvirus quantuckense: Draft genome of a second virus-susceptible host strain in the model system.</title>
        <authorList>
            <person name="Chase E."/>
            <person name="Truchon A.R."/>
            <person name="Schepens W."/>
            <person name="Wilhelm S.W."/>
        </authorList>
    </citation>
    <scope>NUCLEOTIDE SEQUENCE [LARGE SCALE GENOMIC DNA]</scope>
    <source>
        <strain evidence="4 5">CCMP1851</strain>
    </source>
</reference>
<dbReference type="Gene3D" id="2.10.50.10">
    <property type="entry name" value="Tumor Necrosis Factor Receptor, subunit A, domain 2"/>
    <property type="match status" value="14"/>
</dbReference>
<dbReference type="SUPFAM" id="SSF51126">
    <property type="entry name" value="Pectin lyase-like"/>
    <property type="match status" value="1"/>
</dbReference>
<organism evidence="4 5">
    <name type="scientific">Aureococcus anophagefferens</name>
    <name type="common">Harmful bloom alga</name>
    <dbReference type="NCBI Taxonomy" id="44056"/>
    <lineage>
        <taxon>Eukaryota</taxon>
        <taxon>Sar</taxon>
        <taxon>Stramenopiles</taxon>
        <taxon>Ochrophyta</taxon>
        <taxon>Pelagophyceae</taxon>
        <taxon>Pelagomonadales</taxon>
        <taxon>Pelagomonadaceae</taxon>
        <taxon>Aureococcus</taxon>
    </lineage>
</organism>
<evidence type="ECO:0000256" key="2">
    <source>
        <dbReference type="SAM" id="Phobius"/>
    </source>
</evidence>
<feature type="region of interest" description="Disordered" evidence="1">
    <location>
        <begin position="46"/>
        <end position="102"/>
    </location>
</feature>
<dbReference type="EMBL" id="JBBJCI010000212">
    <property type="protein sequence ID" value="KAK7240459.1"/>
    <property type="molecule type" value="Genomic_DNA"/>
</dbReference>